<dbReference type="NCBIfam" id="TIGR03168">
    <property type="entry name" value="1-PFK"/>
    <property type="match status" value="1"/>
</dbReference>
<keyword evidence="5 6" id="KW-0067">ATP-binding</keyword>
<keyword evidence="2 6" id="KW-0808">Transferase</keyword>
<evidence type="ECO:0000256" key="1">
    <source>
        <dbReference type="ARBA" id="ARBA00005380"/>
    </source>
</evidence>
<dbReference type="GO" id="GO:0016052">
    <property type="term" value="P:carbohydrate catabolic process"/>
    <property type="evidence" value="ECO:0007669"/>
    <property type="project" value="UniProtKB-ARBA"/>
</dbReference>
<dbReference type="FunFam" id="3.40.1190.20:FF:000001">
    <property type="entry name" value="Phosphofructokinase"/>
    <property type="match status" value="1"/>
</dbReference>
<reference evidence="8" key="2">
    <citation type="journal article" date="2021" name="PeerJ">
        <title>Extensive microbial diversity within the chicken gut microbiome revealed by metagenomics and culture.</title>
        <authorList>
            <person name="Gilroy R."/>
            <person name="Ravi A."/>
            <person name="Getino M."/>
            <person name="Pursley I."/>
            <person name="Horton D.L."/>
            <person name="Alikhan N.F."/>
            <person name="Baker D."/>
            <person name="Gharbi K."/>
            <person name="Hall N."/>
            <person name="Watson M."/>
            <person name="Adriaenssens E.M."/>
            <person name="Foster-Nyarko E."/>
            <person name="Jarju S."/>
            <person name="Secka A."/>
            <person name="Antonio M."/>
            <person name="Oren A."/>
            <person name="Chaudhuri R.R."/>
            <person name="La Ragione R."/>
            <person name="Hildebrand F."/>
            <person name="Pallen M.J."/>
        </authorList>
    </citation>
    <scope>NUCLEOTIDE SEQUENCE</scope>
    <source>
        <strain evidence="8">ChiSxjej2B14-6234</strain>
    </source>
</reference>
<dbReference type="GO" id="GO:0008443">
    <property type="term" value="F:phosphofructokinase activity"/>
    <property type="evidence" value="ECO:0007669"/>
    <property type="project" value="TreeGrafter"/>
</dbReference>
<evidence type="ECO:0000256" key="4">
    <source>
        <dbReference type="ARBA" id="ARBA00022777"/>
    </source>
</evidence>
<comment type="caution">
    <text evidence="8">The sequence shown here is derived from an EMBL/GenBank/DDBJ whole genome shotgun (WGS) entry which is preliminary data.</text>
</comment>
<dbReference type="InterPro" id="IPR017583">
    <property type="entry name" value="Tagatose/fructose_Pkinase"/>
</dbReference>
<dbReference type="GO" id="GO:0005829">
    <property type="term" value="C:cytosol"/>
    <property type="evidence" value="ECO:0007669"/>
    <property type="project" value="TreeGrafter"/>
</dbReference>
<evidence type="ECO:0000256" key="5">
    <source>
        <dbReference type="ARBA" id="ARBA00022840"/>
    </source>
</evidence>
<dbReference type="CDD" id="cd01164">
    <property type="entry name" value="FruK_PfkB_like"/>
    <property type="match status" value="1"/>
</dbReference>
<name>A0A9D0Z875_9FIRM</name>
<dbReference type="Pfam" id="PF00294">
    <property type="entry name" value="PfkB"/>
    <property type="match status" value="1"/>
</dbReference>
<dbReference type="InterPro" id="IPR029056">
    <property type="entry name" value="Ribokinase-like"/>
</dbReference>
<dbReference type="Proteomes" id="UP000886887">
    <property type="component" value="Unassembled WGS sequence"/>
</dbReference>
<keyword evidence="4" id="KW-0418">Kinase</keyword>
<dbReference type="AlphaFoldDB" id="A0A9D0Z875"/>
<feature type="domain" description="Carbohydrate kinase PfkB" evidence="7">
    <location>
        <begin position="9"/>
        <end position="287"/>
    </location>
</feature>
<gene>
    <name evidence="8" type="ORF">IAB73_02300</name>
</gene>
<dbReference type="Gene3D" id="3.40.1190.20">
    <property type="match status" value="1"/>
</dbReference>
<protein>
    <recommendedName>
        <fullName evidence="6">Tagatose-6-phosphate kinase</fullName>
        <ecNumber evidence="6">2.7.1.144</ecNumber>
    </recommendedName>
</protein>
<comment type="similarity">
    <text evidence="6">Belongs to the carbohydrate kinase PfkB family. LacC subfamily.</text>
</comment>
<dbReference type="GO" id="GO:0005988">
    <property type="term" value="P:lactose metabolic process"/>
    <property type="evidence" value="ECO:0007669"/>
    <property type="project" value="UniProtKB-KW"/>
</dbReference>
<sequence length="309" mass="32567">MITSVCLNPSIDRTVQVQGFAVGATNRILREQSEGRGKGVNVALTASALGLQTCCTGLLGEDNARLILEPLERLGVRERFVRQRGAVRTNLKIQDVEHRAITELNEPGAPVQEEGLVAVAAQVEELAQKSEYLVLTGSLPPGCPASIYRMLMLRVAGSKCRCVLDASGASLTDGILGRPFLVKPNLQELEQAAGCKLTTLREIRAQALDFIAQGVQIVVVSMGAGGALLTDGRTTLYAPSLPVGVHSTVGAGDAMVAGLIRGFGEGMDLKEALRCGVAAAAAAVSSERGCLFERSAYEQLLSRVDVGRV</sequence>
<dbReference type="GO" id="GO:0005524">
    <property type="term" value="F:ATP binding"/>
    <property type="evidence" value="ECO:0007669"/>
    <property type="project" value="UniProtKB-KW"/>
</dbReference>
<reference evidence="8" key="1">
    <citation type="submission" date="2020-10" db="EMBL/GenBank/DDBJ databases">
        <authorList>
            <person name="Gilroy R."/>
        </authorList>
    </citation>
    <scope>NUCLEOTIDE SEQUENCE</scope>
    <source>
        <strain evidence="8">ChiSxjej2B14-6234</strain>
    </source>
</reference>
<proteinExistence type="inferred from homology"/>
<evidence type="ECO:0000313" key="9">
    <source>
        <dbReference type="Proteomes" id="UP000886887"/>
    </source>
</evidence>
<dbReference type="PROSITE" id="PS00584">
    <property type="entry name" value="PFKB_KINASES_2"/>
    <property type="match status" value="1"/>
</dbReference>
<dbReference type="InterPro" id="IPR011611">
    <property type="entry name" value="PfkB_dom"/>
</dbReference>
<evidence type="ECO:0000256" key="6">
    <source>
        <dbReference type="PIRNR" id="PIRNR000535"/>
    </source>
</evidence>
<dbReference type="SUPFAM" id="SSF53613">
    <property type="entry name" value="Ribokinase-like"/>
    <property type="match status" value="1"/>
</dbReference>
<evidence type="ECO:0000256" key="2">
    <source>
        <dbReference type="ARBA" id="ARBA00022679"/>
    </source>
</evidence>
<dbReference type="PANTHER" id="PTHR46566:SF5">
    <property type="entry name" value="1-PHOSPHOFRUCTOKINASE"/>
    <property type="match status" value="1"/>
</dbReference>
<comment type="catalytic activity">
    <reaction evidence="6">
        <text>D-tagatofuranose 6-phosphate + ATP = D-tagatofuranose 1,6-bisphosphate + ADP + H(+)</text>
        <dbReference type="Rhea" id="RHEA:12420"/>
        <dbReference type="ChEBI" id="CHEBI:15378"/>
        <dbReference type="ChEBI" id="CHEBI:30616"/>
        <dbReference type="ChEBI" id="CHEBI:58694"/>
        <dbReference type="ChEBI" id="CHEBI:58695"/>
        <dbReference type="ChEBI" id="CHEBI:456216"/>
        <dbReference type="EC" id="2.7.1.144"/>
    </reaction>
</comment>
<comment type="pathway">
    <text evidence="6">Carbohydrate metabolism; D-tagatose 6-phosphate degradation; D-glyceraldehyde 3-phosphate and glycerone phosphate from D-tagatose 6-phosphate: step 1/2.</text>
</comment>
<dbReference type="PIRSF" id="PIRSF000535">
    <property type="entry name" value="1PFK/6PFK/LacC"/>
    <property type="match status" value="1"/>
</dbReference>
<dbReference type="GO" id="GO:0009024">
    <property type="term" value="F:tagatose-6-phosphate kinase activity"/>
    <property type="evidence" value="ECO:0007669"/>
    <property type="project" value="UniProtKB-EC"/>
</dbReference>
<dbReference type="PANTHER" id="PTHR46566">
    <property type="entry name" value="1-PHOSPHOFRUCTOKINASE-RELATED"/>
    <property type="match status" value="1"/>
</dbReference>
<evidence type="ECO:0000313" key="8">
    <source>
        <dbReference type="EMBL" id="HIQ71027.1"/>
    </source>
</evidence>
<accession>A0A9D0Z875</accession>
<dbReference type="InterPro" id="IPR002173">
    <property type="entry name" value="Carboh/pur_kinase_PfkB_CS"/>
</dbReference>
<dbReference type="EMBL" id="DVFJ01000006">
    <property type="protein sequence ID" value="HIQ71027.1"/>
    <property type="molecule type" value="Genomic_DNA"/>
</dbReference>
<keyword evidence="6" id="KW-0423">Lactose metabolism</keyword>
<dbReference type="GO" id="GO:0044281">
    <property type="term" value="P:small molecule metabolic process"/>
    <property type="evidence" value="ECO:0007669"/>
    <property type="project" value="UniProtKB-ARBA"/>
</dbReference>
<organism evidence="8 9">
    <name type="scientific">Candidatus Onthenecus intestinigallinarum</name>
    <dbReference type="NCBI Taxonomy" id="2840875"/>
    <lineage>
        <taxon>Bacteria</taxon>
        <taxon>Bacillati</taxon>
        <taxon>Bacillota</taxon>
        <taxon>Clostridia</taxon>
        <taxon>Eubacteriales</taxon>
        <taxon>Candidatus Onthenecus</taxon>
    </lineage>
</organism>
<dbReference type="EC" id="2.7.1.144" evidence="6"/>
<comment type="similarity">
    <text evidence="1">Belongs to the carbohydrate kinase pfkB family.</text>
</comment>
<keyword evidence="3 6" id="KW-0547">Nucleotide-binding</keyword>
<evidence type="ECO:0000256" key="3">
    <source>
        <dbReference type="ARBA" id="ARBA00022741"/>
    </source>
</evidence>
<evidence type="ECO:0000259" key="7">
    <source>
        <dbReference type="Pfam" id="PF00294"/>
    </source>
</evidence>